<keyword evidence="4 9" id="KW-0812">Transmembrane</keyword>
<proteinExistence type="predicted"/>
<dbReference type="RefSeq" id="WP_136845337.1">
    <property type="nucleotide sequence ID" value="NZ_SSTM01000001.1"/>
</dbReference>
<dbReference type="InterPro" id="IPR034746">
    <property type="entry name" value="POTRA"/>
</dbReference>
<keyword evidence="3" id="KW-0132">Cell division</keyword>
<keyword evidence="6 9" id="KW-0472">Membrane</keyword>
<evidence type="ECO:0000256" key="6">
    <source>
        <dbReference type="ARBA" id="ARBA00023136"/>
    </source>
</evidence>
<feature type="compositionally biased region" description="Basic and acidic residues" evidence="8">
    <location>
        <begin position="90"/>
        <end position="99"/>
    </location>
</feature>
<evidence type="ECO:0000256" key="1">
    <source>
        <dbReference type="ARBA" id="ARBA00004370"/>
    </source>
</evidence>
<dbReference type="Proteomes" id="UP000309454">
    <property type="component" value="Unassembled WGS sequence"/>
</dbReference>
<protein>
    <submittedName>
        <fullName evidence="11">FtsQ-type POTRA domain-containing protein</fullName>
    </submittedName>
</protein>
<evidence type="ECO:0000313" key="11">
    <source>
        <dbReference type="EMBL" id="TJW12484.1"/>
    </source>
</evidence>
<evidence type="ECO:0000256" key="5">
    <source>
        <dbReference type="ARBA" id="ARBA00022989"/>
    </source>
</evidence>
<evidence type="ECO:0000256" key="4">
    <source>
        <dbReference type="ARBA" id="ARBA00022692"/>
    </source>
</evidence>
<evidence type="ECO:0000256" key="2">
    <source>
        <dbReference type="ARBA" id="ARBA00022475"/>
    </source>
</evidence>
<dbReference type="PROSITE" id="PS51779">
    <property type="entry name" value="POTRA"/>
    <property type="match status" value="1"/>
</dbReference>
<dbReference type="Pfam" id="PF08478">
    <property type="entry name" value="POTRA_1"/>
    <property type="match status" value="1"/>
</dbReference>
<comment type="subcellular location">
    <subcellularLocation>
        <location evidence="1">Membrane</location>
    </subcellularLocation>
</comment>
<gene>
    <name evidence="11" type="ORF">E5982_02520</name>
</gene>
<evidence type="ECO:0000313" key="12">
    <source>
        <dbReference type="Proteomes" id="UP000309454"/>
    </source>
</evidence>
<organism evidence="11 12">
    <name type="scientific">Parvibacter caecicola</name>
    <dbReference type="NCBI Taxonomy" id="747645"/>
    <lineage>
        <taxon>Bacteria</taxon>
        <taxon>Bacillati</taxon>
        <taxon>Actinomycetota</taxon>
        <taxon>Coriobacteriia</taxon>
        <taxon>Coriobacteriales</taxon>
        <taxon>Coriobacteriaceae</taxon>
        <taxon>Parvibacter</taxon>
    </lineage>
</organism>
<keyword evidence="12" id="KW-1185">Reference proteome</keyword>
<evidence type="ECO:0000256" key="8">
    <source>
        <dbReference type="SAM" id="MobiDB-lite"/>
    </source>
</evidence>
<evidence type="ECO:0000256" key="3">
    <source>
        <dbReference type="ARBA" id="ARBA00022618"/>
    </source>
</evidence>
<dbReference type="GO" id="GO:0051301">
    <property type="term" value="P:cell division"/>
    <property type="evidence" value="ECO:0007669"/>
    <property type="project" value="UniProtKB-KW"/>
</dbReference>
<evidence type="ECO:0000256" key="7">
    <source>
        <dbReference type="ARBA" id="ARBA00023306"/>
    </source>
</evidence>
<dbReference type="PANTHER" id="PTHR37820:SF1">
    <property type="entry name" value="CELL DIVISION PROTEIN FTSQ"/>
    <property type="match status" value="1"/>
</dbReference>
<dbReference type="GO" id="GO:0005886">
    <property type="term" value="C:plasma membrane"/>
    <property type="evidence" value="ECO:0007669"/>
    <property type="project" value="TreeGrafter"/>
</dbReference>
<evidence type="ECO:0000259" key="10">
    <source>
        <dbReference type="PROSITE" id="PS51779"/>
    </source>
</evidence>
<dbReference type="Pfam" id="PF03799">
    <property type="entry name" value="FtsQ_DivIB_C"/>
    <property type="match status" value="1"/>
</dbReference>
<keyword evidence="5 9" id="KW-1133">Transmembrane helix</keyword>
<feature type="domain" description="POTRA" evidence="10">
    <location>
        <begin position="135"/>
        <end position="203"/>
    </location>
</feature>
<comment type="caution">
    <text evidence="11">The sequence shown here is derived from an EMBL/GenBank/DDBJ whole genome shotgun (WGS) entry which is preliminary data.</text>
</comment>
<dbReference type="InterPro" id="IPR050487">
    <property type="entry name" value="FtsQ_DivIB"/>
</dbReference>
<name>A0A4T9TDQ5_9ACTN</name>
<reference evidence="11 12" key="1">
    <citation type="submission" date="2019-04" db="EMBL/GenBank/DDBJ databases">
        <title>Microbes associate with the intestines of laboratory mice.</title>
        <authorList>
            <person name="Navarre W."/>
            <person name="Wong E."/>
            <person name="Huang K.C."/>
            <person name="Tropini C."/>
            <person name="Ng K."/>
            <person name="Yu B."/>
        </authorList>
    </citation>
    <scope>NUCLEOTIDE SEQUENCE [LARGE SCALE GENOMIC DNA]</scope>
    <source>
        <strain evidence="11 12">NM48_B13</strain>
    </source>
</reference>
<evidence type="ECO:0000256" key="9">
    <source>
        <dbReference type="SAM" id="Phobius"/>
    </source>
</evidence>
<dbReference type="PANTHER" id="PTHR37820">
    <property type="entry name" value="CELL DIVISION PROTEIN DIVIB"/>
    <property type="match status" value="1"/>
</dbReference>
<sequence>MASNSRQKSASSASRASRPAASKPSARRSAGASRPSSARGGSARSATSRRSGAARPSRSDSPSARPSRGDAPRSGTPSTYRPNISSRSIGDIRRSEREMRLRQKAQKSISRLVAAAAVAAGLLALGLVLYFSPILKVEDVQVSGSTHLTDADIQALVSIPEGATLLSVDVGGVARSLERDAWVETATVRRVFPHTLVIDVTERDIAAVVEVMTSDAKAVQPWAIASDGVWLMPIPEKDSELGASISPQIYEDAESVLTITGVPFGLIPEIGSTCTDENVENALSILNGLTTDLADAIVKVQATDAESTLLTLSNGIQIAFGTADDIREKERVCLQIMEQNPDKVAYINVRVVSKPTWRAV</sequence>
<dbReference type="InterPro" id="IPR005548">
    <property type="entry name" value="Cell_div_FtsQ/DivIB_C"/>
</dbReference>
<dbReference type="InterPro" id="IPR013685">
    <property type="entry name" value="POTRA_FtsQ_type"/>
</dbReference>
<dbReference type="OrthoDB" id="3173189at2"/>
<dbReference type="Gene3D" id="3.10.20.310">
    <property type="entry name" value="membrane protein fhac"/>
    <property type="match status" value="1"/>
</dbReference>
<feature type="compositionally biased region" description="Low complexity" evidence="8">
    <location>
        <begin position="1"/>
        <end position="66"/>
    </location>
</feature>
<keyword evidence="7" id="KW-0131">Cell cycle</keyword>
<accession>A0A4T9TDQ5</accession>
<feature type="region of interest" description="Disordered" evidence="8">
    <location>
        <begin position="1"/>
        <end position="99"/>
    </location>
</feature>
<dbReference type="EMBL" id="SSTM01000001">
    <property type="protein sequence ID" value="TJW12484.1"/>
    <property type="molecule type" value="Genomic_DNA"/>
</dbReference>
<dbReference type="AlphaFoldDB" id="A0A4T9TDQ5"/>
<feature type="transmembrane region" description="Helical" evidence="9">
    <location>
        <begin position="109"/>
        <end position="131"/>
    </location>
</feature>
<keyword evidence="2" id="KW-1003">Cell membrane</keyword>